<keyword evidence="7" id="KW-0325">Glycoprotein</keyword>
<dbReference type="Proteomes" id="UP000287033">
    <property type="component" value="Unassembled WGS sequence"/>
</dbReference>
<evidence type="ECO:0000259" key="11">
    <source>
        <dbReference type="PROSITE" id="PS51767"/>
    </source>
</evidence>
<evidence type="ECO:0000256" key="7">
    <source>
        <dbReference type="ARBA" id="ARBA00023180"/>
    </source>
</evidence>
<dbReference type="FunFam" id="2.40.70.10:FF:000004">
    <property type="entry name" value="Pepsin A"/>
    <property type="match status" value="1"/>
</dbReference>
<dbReference type="FunFam" id="2.40.70.10:FF:000002">
    <property type="entry name" value="Vacuolar aspartic proteinase"/>
    <property type="match status" value="1"/>
</dbReference>
<evidence type="ECO:0000256" key="2">
    <source>
        <dbReference type="ARBA" id="ARBA00014776"/>
    </source>
</evidence>
<dbReference type="PRINTS" id="PR00792">
    <property type="entry name" value="PEPSIN"/>
</dbReference>
<sequence>MPDNSPSVGKLMIINPTLAISHAETYTQGFLDSAEFNVFYRIPLIRFKTIRRVLRERNELEEFLQNHNSDAFFRKYNSCYPSEVLMMQDIGVTSEHLSNYMDAQYYGEISIGTPPQTFTVVFDTGSSNLWVPSAYCISKACERHRRFQSFFSSSYSPKGNSFAIRYGTGQLMGMMGKDKITIGNITINGQEFGESIYEPGSTFTVAHFDGILGLGYPSLAEGDAIPVFDRMINQRLLDKPMFSILINREIDSENGGELILGGIDQSHYTGRINWVPVSQQAYWEIEVQKIEYNKITICQNGCSAIVDTGTSLIAGPPSSIRTMFPNYKEFQLGRGELKVECRKIPQLPSMTFTIKDVEYTLEAEDYIKKFHDEQEVCLYGFQAINMYSSKGPLWILGDVFLAKVYTIFDREHNKVGFAKTRHAVNSGESAAD</sequence>
<dbReference type="GO" id="GO:0004190">
    <property type="term" value="F:aspartic-type endopeptidase activity"/>
    <property type="evidence" value="ECO:0007669"/>
    <property type="project" value="UniProtKB-KW"/>
</dbReference>
<dbReference type="Gene3D" id="6.10.140.60">
    <property type="match status" value="1"/>
</dbReference>
<dbReference type="OMA" id="YYTVYDF"/>
<evidence type="ECO:0000256" key="8">
    <source>
        <dbReference type="PIRSR" id="PIRSR601461-1"/>
    </source>
</evidence>
<reference evidence="12 13" key="1">
    <citation type="journal article" date="2018" name="Nat. Ecol. Evol.">
        <title>Shark genomes provide insights into elasmobranch evolution and the origin of vertebrates.</title>
        <authorList>
            <person name="Hara Y"/>
            <person name="Yamaguchi K"/>
            <person name="Onimaru K"/>
            <person name="Kadota M"/>
            <person name="Koyanagi M"/>
            <person name="Keeley SD"/>
            <person name="Tatsumi K"/>
            <person name="Tanaka K"/>
            <person name="Motone F"/>
            <person name="Kageyama Y"/>
            <person name="Nozu R"/>
            <person name="Adachi N"/>
            <person name="Nishimura O"/>
            <person name="Nakagawa R"/>
            <person name="Tanegashima C"/>
            <person name="Kiyatake I"/>
            <person name="Matsumoto R"/>
            <person name="Murakumo K"/>
            <person name="Nishida K"/>
            <person name="Terakita A"/>
            <person name="Kuratani S"/>
            <person name="Sato K"/>
            <person name="Hyodo S Kuraku.S."/>
        </authorList>
    </citation>
    <scope>NUCLEOTIDE SEQUENCE [LARGE SCALE GENOMIC DNA]</scope>
</reference>
<name>A0A401RWA9_CHIPU</name>
<evidence type="ECO:0000256" key="9">
    <source>
        <dbReference type="PIRSR" id="PIRSR601461-2"/>
    </source>
</evidence>
<dbReference type="GO" id="GO:0006508">
    <property type="term" value="P:proteolysis"/>
    <property type="evidence" value="ECO:0007669"/>
    <property type="project" value="UniProtKB-KW"/>
</dbReference>
<keyword evidence="5 10" id="KW-0378">Hydrolase</keyword>
<comment type="caution">
    <text evidence="12">The sequence shown here is derived from an EMBL/GenBank/DDBJ whole genome shotgun (WGS) entry which is preliminary data.</text>
</comment>
<comment type="similarity">
    <text evidence="1 10">Belongs to the peptidase A1 family.</text>
</comment>
<dbReference type="PANTHER" id="PTHR47966:SF37">
    <property type="entry name" value="CATHEPSIN E-A-LIKE"/>
    <property type="match status" value="1"/>
</dbReference>
<dbReference type="PANTHER" id="PTHR47966">
    <property type="entry name" value="BETA-SITE APP-CLEAVING ENZYME, ISOFORM A-RELATED"/>
    <property type="match status" value="1"/>
</dbReference>
<feature type="active site" evidence="8">
    <location>
        <position position="307"/>
    </location>
</feature>
<dbReference type="InterPro" id="IPR012848">
    <property type="entry name" value="Aspartic_peptidase_N"/>
</dbReference>
<keyword evidence="3 10" id="KW-0645">Protease</keyword>
<dbReference type="Pfam" id="PF00026">
    <property type="entry name" value="Asp"/>
    <property type="match status" value="1"/>
</dbReference>
<evidence type="ECO:0000313" key="12">
    <source>
        <dbReference type="EMBL" id="GCC22436.1"/>
    </source>
</evidence>
<dbReference type="InterPro" id="IPR033121">
    <property type="entry name" value="PEPTIDASE_A1"/>
</dbReference>
<accession>A0A401RWA9</accession>
<dbReference type="OrthoDB" id="771136at2759"/>
<dbReference type="InterPro" id="IPR001969">
    <property type="entry name" value="Aspartic_peptidase_AS"/>
</dbReference>
<dbReference type="InterPro" id="IPR021109">
    <property type="entry name" value="Peptidase_aspartic_dom_sf"/>
</dbReference>
<evidence type="ECO:0000256" key="4">
    <source>
        <dbReference type="ARBA" id="ARBA00022750"/>
    </source>
</evidence>
<evidence type="ECO:0000256" key="1">
    <source>
        <dbReference type="ARBA" id="ARBA00007447"/>
    </source>
</evidence>
<dbReference type="SUPFAM" id="SSF50630">
    <property type="entry name" value="Acid proteases"/>
    <property type="match status" value="1"/>
</dbReference>
<gene>
    <name evidence="12" type="ORF">chiPu_0000823</name>
</gene>
<evidence type="ECO:0000313" key="13">
    <source>
        <dbReference type="Proteomes" id="UP000287033"/>
    </source>
</evidence>
<dbReference type="InterPro" id="IPR001461">
    <property type="entry name" value="Aspartic_peptidase_A1"/>
</dbReference>
<dbReference type="Gene3D" id="2.60.40.1960">
    <property type="match status" value="1"/>
</dbReference>
<dbReference type="STRING" id="137246.A0A401RWA9"/>
<dbReference type="PROSITE" id="PS00141">
    <property type="entry name" value="ASP_PROTEASE"/>
    <property type="match status" value="2"/>
</dbReference>
<evidence type="ECO:0000256" key="5">
    <source>
        <dbReference type="ARBA" id="ARBA00022801"/>
    </source>
</evidence>
<keyword evidence="13" id="KW-1185">Reference proteome</keyword>
<dbReference type="EMBL" id="BEZZ01000011">
    <property type="protein sequence ID" value="GCC22436.1"/>
    <property type="molecule type" value="Genomic_DNA"/>
</dbReference>
<feature type="disulfide bond" evidence="9">
    <location>
        <begin position="136"/>
        <end position="141"/>
    </location>
</feature>
<dbReference type="AlphaFoldDB" id="A0A401RWA9"/>
<feature type="active site" evidence="8">
    <location>
        <position position="123"/>
    </location>
</feature>
<feature type="domain" description="Peptidase A1" evidence="11">
    <location>
        <begin position="105"/>
        <end position="418"/>
    </location>
</feature>
<keyword evidence="6 9" id="KW-1015">Disulfide bond</keyword>
<proteinExistence type="inferred from homology"/>
<protein>
    <recommendedName>
        <fullName evidence="2">Renin</fullName>
    </recommendedName>
</protein>
<dbReference type="Gene3D" id="2.40.70.10">
    <property type="entry name" value="Acid Proteases"/>
    <property type="match status" value="2"/>
</dbReference>
<evidence type="ECO:0000256" key="10">
    <source>
        <dbReference type="RuleBase" id="RU000454"/>
    </source>
</evidence>
<dbReference type="PROSITE" id="PS51767">
    <property type="entry name" value="PEPTIDASE_A1"/>
    <property type="match status" value="1"/>
</dbReference>
<dbReference type="Pfam" id="PF07966">
    <property type="entry name" value="A1_Propeptide"/>
    <property type="match status" value="1"/>
</dbReference>
<keyword evidence="4 10" id="KW-0064">Aspartyl protease</keyword>
<organism evidence="12 13">
    <name type="scientific">Chiloscyllium punctatum</name>
    <name type="common">Brownbanded bambooshark</name>
    <name type="synonym">Hemiscyllium punctatum</name>
    <dbReference type="NCBI Taxonomy" id="137246"/>
    <lineage>
        <taxon>Eukaryota</taxon>
        <taxon>Metazoa</taxon>
        <taxon>Chordata</taxon>
        <taxon>Craniata</taxon>
        <taxon>Vertebrata</taxon>
        <taxon>Chondrichthyes</taxon>
        <taxon>Elasmobranchii</taxon>
        <taxon>Galeomorphii</taxon>
        <taxon>Galeoidea</taxon>
        <taxon>Orectolobiformes</taxon>
        <taxon>Hemiscylliidae</taxon>
        <taxon>Chiloscyllium</taxon>
    </lineage>
</organism>
<evidence type="ECO:0000256" key="6">
    <source>
        <dbReference type="ARBA" id="ARBA00023157"/>
    </source>
</evidence>
<evidence type="ECO:0000256" key="3">
    <source>
        <dbReference type="ARBA" id="ARBA00022670"/>
    </source>
</evidence>